<dbReference type="InterPro" id="IPR000792">
    <property type="entry name" value="Tscrpt_reg_LuxR_C"/>
</dbReference>
<evidence type="ECO:0000259" key="2">
    <source>
        <dbReference type="PROSITE" id="PS50043"/>
    </source>
</evidence>
<dbReference type="SMART" id="SM00421">
    <property type="entry name" value="HTH_LUXR"/>
    <property type="match status" value="1"/>
</dbReference>
<name>E3G3F7_ENTLS</name>
<proteinExistence type="predicted"/>
<reference evidence="3 4" key="2">
    <citation type="journal article" date="2011" name="Stand. Genomic Sci.">
        <title>Complete genome sequence of 'Enterobacter lignolyticus' SCF1.</title>
        <authorList>
            <person name="Deangelis K.M."/>
            <person name="D'Haeseleer P."/>
            <person name="Chivian D."/>
            <person name="Fortney J.L."/>
            <person name="Khudyakov J."/>
            <person name="Simmons B."/>
            <person name="Woo H."/>
            <person name="Arkin A.P."/>
            <person name="Davenport K.W."/>
            <person name="Goodwin L."/>
            <person name="Chen A."/>
            <person name="Ivanova N."/>
            <person name="Kyrpides N.C."/>
            <person name="Mavromatis K."/>
            <person name="Woyke T."/>
            <person name="Hazen T.C."/>
        </authorList>
    </citation>
    <scope>NUCLEOTIDE SEQUENCE [LARGE SCALE GENOMIC DNA]</scope>
    <source>
        <strain evidence="3 4">SCF1</strain>
    </source>
</reference>
<keyword evidence="4" id="KW-1185">Reference proteome</keyword>
<dbReference type="RefSeq" id="WP_013364786.1">
    <property type="nucleotide sequence ID" value="NC_014618.1"/>
</dbReference>
<dbReference type="GO" id="GO:0006355">
    <property type="term" value="P:regulation of DNA-templated transcription"/>
    <property type="evidence" value="ECO:0007669"/>
    <property type="project" value="InterPro"/>
</dbReference>
<reference evidence="4" key="1">
    <citation type="submission" date="2010-10" db="EMBL/GenBank/DDBJ databases">
        <title>Complete sequence of Enterobacter cloacae SCF1.</title>
        <authorList>
            <consortium name="US DOE Joint Genome Institute"/>
            <person name="Lucas S."/>
            <person name="Copeland A."/>
            <person name="Lapidus A."/>
            <person name="Cheng J.-F."/>
            <person name="Bruce D."/>
            <person name="Goodwin L."/>
            <person name="Pitluck S."/>
            <person name="Davenport K."/>
            <person name="Detter J.C."/>
            <person name="Han C."/>
            <person name="Tapia R."/>
            <person name="Land M."/>
            <person name="Hauser L."/>
            <person name="Chang Y.-J."/>
            <person name="Jeffries C."/>
            <person name="Kyrpides N."/>
            <person name="Ivanova N."/>
            <person name="Mikhailova N."/>
            <person name="DeAngelis K."/>
            <person name="Arkin A.P."/>
            <person name="Chivian D."/>
            <person name="Edwards B."/>
            <person name="Woo H."/>
            <person name="Hazen T.C."/>
            <person name="Woyke T."/>
        </authorList>
    </citation>
    <scope>NUCLEOTIDE SEQUENCE [LARGE SCALE GENOMIC DNA]</scope>
    <source>
        <strain evidence="4">SCF1</strain>
    </source>
</reference>
<dbReference type="EMBL" id="CP002272">
    <property type="protein sequence ID" value="ADO47034.1"/>
    <property type="molecule type" value="Genomic_DNA"/>
</dbReference>
<dbReference type="GO" id="GO:0003677">
    <property type="term" value="F:DNA binding"/>
    <property type="evidence" value="ECO:0007669"/>
    <property type="project" value="UniProtKB-KW"/>
</dbReference>
<feature type="domain" description="HTH luxR-type" evidence="2">
    <location>
        <begin position="120"/>
        <end position="185"/>
    </location>
</feature>
<dbReference type="InterPro" id="IPR036388">
    <property type="entry name" value="WH-like_DNA-bd_sf"/>
</dbReference>
<dbReference type="PROSITE" id="PS50043">
    <property type="entry name" value="HTH_LUXR_2"/>
    <property type="match status" value="1"/>
</dbReference>
<dbReference type="Pfam" id="PF00196">
    <property type="entry name" value="GerE"/>
    <property type="match status" value="1"/>
</dbReference>
<dbReference type="HOGENOM" id="CLU_1324708_0_0_6"/>
<organism evidence="3 4">
    <name type="scientific">Enterobacter lignolyticus (strain SCF1)</name>
    <dbReference type="NCBI Taxonomy" id="701347"/>
    <lineage>
        <taxon>Bacteria</taxon>
        <taxon>Pseudomonadati</taxon>
        <taxon>Pseudomonadota</taxon>
        <taxon>Gammaproteobacteria</taxon>
        <taxon>Enterobacterales</taxon>
        <taxon>Enterobacteriaceae</taxon>
        <taxon>Pluralibacter</taxon>
    </lineage>
</organism>
<evidence type="ECO:0000313" key="4">
    <source>
        <dbReference type="Proteomes" id="UP000006872"/>
    </source>
</evidence>
<gene>
    <name evidence="3" type="ordered locus">Entcl_0759</name>
</gene>
<dbReference type="CDD" id="cd06170">
    <property type="entry name" value="LuxR_C_like"/>
    <property type="match status" value="1"/>
</dbReference>
<dbReference type="Proteomes" id="UP000006872">
    <property type="component" value="Chromosome"/>
</dbReference>
<dbReference type="AlphaFoldDB" id="E3G3F7"/>
<dbReference type="InterPro" id="IPR016032">
    <property type="entry name" value="Sig_transdc_resp-reg_C-effctor"/>
</dbReference>
<evidence type="ECO:0000256" key="1">
    <source>
        <dbReference type="ARBA" id="ARBA00023125"/>
    </source>
</evidence>
<dbReference type="SUPFAM" id="SSF46894">
    <property type="entry name" value="C-terminal effector domain of the bipartite response regulators"/>
    <property type="match status" value="1"/>
</dbReference>
<dbReference type="STRING" id="701347.Entcl_0759"/>
<evidence type="ECO:0000313" key="3">
    <source>
        <dbReference type="EMBL" id="ADO47034.1"/>
    </source>
</evidence>
<protein>
    <submittedName>
        <fullName evidence="3">Regulatory protein LuxR</fullName>
    </submittedName>
</protein>
<dbReference type="KEGG" id="esc:Entcl_0759"/>
<dbReference type="Gene3D" id="1.10.10.10">
    <property type="entry name" value="Winged helix-like DNA-binding domain superfamily/Winged helix DNA-binding domain"/>
    <property type="match status" value="1"/>
</dbReference>
<keyword evidence="1" id="KW-0238">DNA-binding</keyword>
<sequence length="207" mass="23105">MLTIISECRFSLLALKHLFAASKTEVTTFAEWLLTPQRTSSRLLVVASPGSSLLDLLSVFESAIQRGVKRTTLLGTPEQHFFLNRWGVSPQQLLSPCLPPETVYDQVSAWTGPAASQRPYRQNVVNLTPRERLVLLASMKESGVEEVCRRMKISIKTFYSHRHNALKKLGLSSVRQMLGGSCNALQASKQYIGVSLDNHLKSQLSYT</sequence>
<accession>E3G3F7</accession>